<dbReference type="GO" id="GO:0032259">
    <property type="term" value="P:methylation"/>
    <property type="evidence" value="ECO:0007669"/>
    <property type="project" value="UniProtKB-KW"/>
</dbReference>
<dbReference type="EMBL" id="JBBEGN010000017">
    <property type="protein sequence ID" value="MEJ2870982.1"/>
    <property type="molecule type" value="Genomic_DNA"/>
</dbReference>
<evidence type="ECO:0000256" key="9">
    <source>
        <dbReference type="NCBIfam" id="TIGR00080"/>
    </source>
</evidence>
<gene>
    <name evidence="10" type="ORF">WCD74_24680</name>
</gene>
<dbReference type="EC" id="2.1.1.77" evidence="3 9"/>
<keyword evidence="6 10" id="KW-0489">Methyltransferase</keyword>
<dbReference type="InterPro" id="IPR000682">
    <property type="entry name" value="PCMT"/>
</dbReference>
<evidence type="ECO:0000256" key="2">
    <source>
        <dbReference type="ARBA" id="ARBA00005369"/>
    </source>
</evidence>
<comment type="caution">
    <text evidence="10">The sequence shown here is derived from an EMBL/GenBank/DDBJ whole genome shotgun (WGS) entry which is preliminary data.</text>
</comment>
<evidence type="ECO:0000313" key="11">
    <source>
        <dbReference type="Proteomes" id="UP001385809"/>
    </source>
</evidence>
<evidence type="ECO:0000256" key="5">
    <source>
        <dbReference type="ARBA" id="ARBA00022490"/>
    </source>
</evidence>
<evidence type="ECO:0000256" key="4">
    <source>
        <dbReference type="ARBA" id="ARBA00013346"/>
    </source>
</evidence>
<accession>A0ABU8MWI8</accession>
<sequence>MTAATVALRQSRMVDRLADEGITDARVLAAMAAVPRERFVSSELADAAYDDTPLPIGGGQTISAPFVVARMVAALELVGGERVLEIGTGHGYAAAVLAACGAEVVSVEYDGELAVTARRCLAAAGVTGVEVRHGDGALGAPDRAPFEAVSMTATGPQFPPAVLDQVRPDGVLVGPLGEDRDGVLVRRQRGREVALGPVRFVPLRGAVPS</sequence>
<dbReference type="InterPro" id="IPR029063">
    <property type="entry name" value="SAM-dependent_MTases_sf"/>
</dbReference>
<keyword evidence="7 10" id="KW-0808">Transferase</keyword>
<dbReference type="NCBIfam" id="TIGR00080">
    <property type="entry name" value="pimt"/>
    <property type="match status" value="1"/>
</dbReference>
<evidence type="ECO:0000256" key="1">
    <source>
        <dbReference type="ARBA" id="ARBA00004496"/>
    </source>
</evidence>
<reference evidence="10 11" key="1">
    <citation type="submission" date="2024-03" db="EMBL/GenBank/DDBJ databases">
        <title>Actinomycetospora sp. OC33-EN08, a novel actinomycete isolated from wild orchid (Aerides multiflora).</title>
        <authorList>
            <person name="Suriyachadkun C."/>
        </authorList>
    </citation>
    <scope>NUCLEOTIDE SEQUENCE [LARGE SCALE GENOMIC DNA]</scope>
    <source>
        <strain evidence="10 11">OC33-EN08</strain>
    </source>
</reference>
<dbReference type="Gene3D" id="3.40.50.150">
    <property type="entry name" value="Vaccinia Virus protein VP39"/>
    <property type="match status" value="1"/>
</dbReference>
<keyword evidence="5" id="KW-0963">Cytoplasm</keyword>
<dbReference type="PANTHER" id="PTHR11579">
    <property type="entry name" value="PROTEIN-L-ISOASPARTATE O-METHYLTRANSFERASE"/>
    <property type="match status" value="1"/>
</dbReference>
<dbReference type="NCBIfam" id="NF001453">
    <property type="entry name" value="PRK00312.1"/>
    <property type="match status" value="1"/>
</dbReference>
<evidence type="ECO:0000256" key="8">
    <source>
        <dbReference type="ARBA" id="ARBA00022691"/>
    </source>
</evidence>
<dbReference type="RefSeq" id="WP_337697554.1">
    <property type="nucleotide sequence ID" value="NZ_JBBEGN010000017.1"/>
</dbReference>
<proteinExistence type="inferred from homology"/>
<dbReference type="SUPFAM" id="SSF53335">
    <property type="entry name" value="S-adenosyl-L-methionine-dependent methyltransferases"/>
    <property type="match status" value="1"/>
</dbReference>
<name>A0ABU8MWI8_9PSEU</name>
<keyword evidence="11" id="KW-1185">Reference proteome</keyword>
<dbReference type="CDD" id="cd02440">
    <property type="entry name" value="AdoMet_MTases"/>
    <property type="match status" value="1"/>
</dbReference>
<evidence type="ECO:0000256" key="7">
    <source>
        <dbReference type="ARBA" id="ARBA00022679"/>
    </source>
</evidence>
<evidence type="ECO:0000313" key="10">
    <source>
        <dbReference type="EMBL" id="MEJ2870982.1"/>
    </source>
</evidence>
<organism evidence="10 11">
    <name type="scientific">Actinomycetospora aurantiaca</name>
    <dbReference type="NCBI Taxonomy" id="3129233"/>
    <lineage>
        <taxon>Bacteria</taxon>
        <taxon>Bacillati</taxon>
        <taxon>Actinomycetota</taxon>
        <taxon>Actinomycetes</taxon>
        <taxon>Pseudonocardiales</taxon>
        <taxon>Pseudonocardiaceae</taxon>
        <taxon>Actinomycetospora</taxon>
    </lineage>
</organism>
<evidence type="ECO:0000256" key="6">
    <source>
        <dbReference type="ARBA" id="ARBA00022603"/>
    </source>
</evidence>
<dbReference type="Proteomes" id="UP001385809">
    <property type="component" value="Unassembled WGS sequence"/>
</dbReference>
<dbReference type="Pfam" id="PF01135">
    <property type="entry name" value="PCMT"/>
    <property type="match status" value="1"/>
</dbReference>
<comment type="subcellular location">
    <subcellularLocation>
        <location evidence="1">Cytoplasm</location>
    </subcellularLocation>
</comment>
<evidence type="ECO:0000256" key="3">
    <source>
        <dbReference type="ARBA" id="ARBA00011890"/>
    </source>
</evidence>
<comment type="similarity">
    <text evidence="2">Belongs to the methyltransferase superfamily. L-isoaspartyl/D-aspartyl protein methyltransferase family.</text>
</comment>
<dbReference type="GO" id="GO:0004719">
    <property type="term" value="F:protein-L-isoaspartate (D-aspartate) O-methyltransferase activity"/>
    <property type="evidence" value="ECO:0007669"/>
    <property type="project" value="UniProtKB-EC"/>
</dbReference>
<dbReference type="PANTHER" id="PTHR11579:SF0">
    <property type="entry name" value="PROTEIN-L-ISOASPARTATE(D-ASPARTATE) O-METHYLTRANSFERASE"/>
    <property type="match status" value="1"/>
</dbReference>
<protein>
    <recommendedName>
        <fullName evidence="4 9">Protein-L-isoaspartate O-methyltransferase</fullName>
        <ecNumber evidence="3 9">2.1.1.77</ecNumber>
    </recommendedName>
</protein>
<keyword evidence="8" id="KW-0949">S-adenosyl-L-methionine</keyword>